<dbReference type="InterPro" id="IPR004252">
    <property type="entry name" value="Probable_transposase_24"/>
</dbReference>
<keyword evidence="3" id="KW-1185">Reference proteome</keyword>
<accession>W9RIL3</accession>
<feature type="region of interest" description="Disordered" evidence="1">
    <location>
        <begin position="165"/>
        <end position="193"/>
    </location>
</feature>
<reference evidence="3" key="1">
    <citation type="submission" date="2013-01" db="EMBL/GenBank/DDBJ databases">
        <title>Draft Genome Sequence of a Mulberry Tree, Morus notabilis C.K. Schneid.</title>
        <authorList>
            <person name="He N."/>
            <person name="Zhao S."/>
        </authorList>
    </citation>
    <scope>NUCLEOTIDE SEQUENCE</scope>
</reference>
<name>W9RIL3_9ROSA</name>
<feature type="compositionally biased region" description="Basic and acidic residues" evidence="1">
    <location>
        <begin position="165"/>
        <end position="181"/>
    </location>
</feature>
<evidence type="ECO:0000313" key="2">
    <source>
        <dbReference type="EMBL" id="EXB55870.1"/>
    </source>
</evidence>
<dbReference type="EMBL" id="KE344271">
    <property type="protein sequence ID" value="EXB55870.1"/>
    <property type="molecule type" value="Genomic_DNA"/>
</dbReference>
<sequence>MPIQFDTKVDVAVGTYASSWASEIGQIVRRQCPMQVTRWIQIDKELKKPMIDQLRIKFIFDNSERVLKSIDRQMNKLWRDFRYELHCHWELMGGKIDPEAVKQKCPKRIRSQADWEYLCNYWSSEQLQKISEKNKCNRGKRKYLSRHWSKSHAAHRFAMVKDLSPKEEMIQRRDSQPRQNDDGTPAKPMSQDDIVRELYESVRMMQDFITQMHFNMTFLAITPVPYVRSGYPPPNPSDDNDHNFSDVANLGD</sequence>
<dbReference type="PANTHER" id="PTHR33499:SF11">
    <property type="entry name" value="NO APICAL MERISTEM-ASSOCIATED C-TERMINAL DOMAIN-CONTAINING PROTEIN"/>
    <property type="match status" value="1"/>
</dbReference>
<proteinExistence type="predicted"/>
<organism evidence="2 3">
    <name type="scientific">Morus notabilis</name>
    <dbReference type="NCBI Taxonomy" id="981085"/>
    <lineage>
        <taxon>Eukaryota</taxon>
        <taxon>Viridiplantae</taxon>
        <taxon>Streptophyta</taxon>
        <taxon>Embryophyta</taxon>
        <taxon>Tracheophyta</taxon>
        <taxon>Spermatophyta</taxon>
        <taxon>Magnoliopsida</taxon>
        <taxon>eudicotyledons</taxon>
        <taxon>Gunneridae</taxon>
        <taxon>Pentapetalae</taxon>
        <taxon>rosids</taxon>
        <taxon>fabids</taxon>
        <taxon>Rosales</taxon>
        <taxon>Moraceae</taxon>
        <taxon>Moreae</taxon>
        <taxon>Morus</taxon>
    </lineage>
</organism>
<feature type="region of interest" description="Disordered" evidence="1">
    <location>
        <begin position="230"/>
        <end position="252"/>
    </location>
</feature>
<dbReference type="Pfam" id="PF03004">
    <property type="entry name" value="Transposase_24"/>
    <property type="match status" value="1"/>
</dbReference>
<protein>
    <submittedName>
        <fullName evidence="2">Uncharacterized protein</fullName>
    </submittedName>
</protein>
<dbReference type="Proteomes" id="UP000030645">
    <property type="component" value="Unassembled WGS sequence"/>
</dbReference>
<evidence type="ECO:0000256" key="1">
    <source>
        <dbReference type="SAM" id="MobiDB-lite"/>
    </source>
</evidence>
<dbReference type="PANTHER" id="PTHR33499">
    <property type="entry name" value="OS12G0282400 PROTEIN-RELATED"/>
    <property type="match status" value="1"/>
</dbReference>
<evidence type="ECO:0000313" key="3">
    <source>
        <dbReference type="Proteomes" id="UP000030645"/>
    </source>
</evidence>
<dbReference type="AlphaFoldDB" id="W9RIL3"/>
<gene>
    <name evidence="2" type="ORF">L484_002946</name>
</gene>